<dbReference type="HOGENOM" id="CLU_005391_1_0_1"/>
<organism evidence="6 7">
    <name type="scientific">Pycnoporus cinnabarinus</name>
    <name type="common">Cinnabar-red polypore</name>
    <name type="synonym">Trametes cinnabarina</name>
    <dbReference type="NCBI Taxonomy" id="5643"/>
    <lineage>
        <taxon>Eukaryota</taxon>
        <taxon>Fungi</taxon>
        <taxon>Dikarya</taxon>
        <taxon>Basidiomycota</taxon>
        <taxon>Agaricomycotina</taxon>
        <taxon>Agaricomycetes</taxon>
        <taxon>Polyporales</taxon>
        <taxon>Polyporaceae</taxon>
        <taxon>Trametes</taxon>
    </lineage>
</organism>
<reference evidence="6" key="1">
    <citation type="submission" date="2014-01" db="EMBL/GenBank/DDBJ databases">
        <title>The genome of the white-rot fungus Pycnoporus cinnabarinus: a basidiomycete model with a versatile arsenal for lignocellulosic biomass breakdown.</title>
        <authorList>
            <person name="Levasseur A."/>
            <person name="Lomascolo A."/>
            <person name="Ruiz-Duenas F.J."/>
            <person name="Uzan E."/>
            <person name="Piumi F."/>
            <person name="Kues U."/>
            <person name="Ram A.F.J."/>
            <person name="Murat C."/>
            <person name="Haon M."/>
            <person name="Benoit I."/>
            <person name="Arfi Y."/>
            <person name="Chevret D."/>
            <person name="Drula E."/>
            <person name="Kwon M.J."/>
            <person name="Gouret P."/>
            <person name="Lesage-Meessen L."/>
            <person name="Lombard V."/>
            <person name="Mariette J."/>
            <person name="Noirot C."/>
            <person name="Park J."/>
            <person name="Patyshakuliyeva A."/>
            <person name="Wieneger R.A.B."/>
            <person name="Wosten H.A.B."/>
            <person name="Martin F."/>
            <person name="Coutinho P.M."/>
            <person name="de Vries R."/>
            <person name="Martinez A.T."/>
            <person name="Klopp C."/>
            <person name="Pontarotti P."/>
            <person name="Henrissat B."/>
            <person name="Record E."/>
        </authorList>
    </citation>
    <scope>NUCLEOTIDE SEQUENCE [LARGE SCALE GENOMIC DNA]</scope>
    <source>
        <strain evidence="6">BRFM137</strain>
    </source>
</reference>
<keyword evidence="2 4" id="KW-0560">Oxidoreductase</keyword>
<dbReference type="OMA" id="ILMRGTF"/>
<evidence type="ECO:0000313" key="6">
    <source>
        <dbReference type="EMBL" id="CDO73109.1"/>
    </source>
</evidence>
<keyword evidence="7" id="KW-1185">Reference proteome</keyword>
<dbReference type="InterPro" id="IPR016163">
    <property type="entry name" value="Ald_DH_C"/>
</dbReference>
<gene>
    <name evidence="6" type="ORF">BN946_scf185007.g163</name>
</gene>
<accession>A0A060SLK0</accession>
<dbReference type="Pfam" id="PF00171">
    <property type="entry name" value="Aldedh"/>
    <property type="match status" value="1"/>
</dbReference>
<comment type="caution">
    <text evidence="6">The sequence shown here is derived from an EMBL/GenBank/DDBJ whole genome shotgun (WGS) entry which is preliminary data.</text>
</comment>
<comment type="similarity">
    <text evidence="1 4">Belongs to the aldehyde dehydrogenase family.</text>
</comment>
<evidence type="ECO:0000256" key="3">
    <source>
        <dbReference type="PROSITE-ProRule" id="PRU10007"/>
    </source>
</evidence>
<evidence type="ECO:0000313" key="7">
    <source>
        <dbReference type="Proteomes" id="UP000029665"/>
    </source>
</evidence>
<proteinExistence type="inferred from homology"/>
<dbReference type="GO" id="GO:0016620">
    <property type="term" value="F:oxidoreductase activity, acting on the aldehyde or oxo group of donors, NAD or NADP as acceptor"/>
    <property type="evidence" value="ECO:0007669"/>
    <property type="project" value="InterPro"/>
</dbReference>
<dbReference type="OrthoDB" id="310895at2759"/>
<dbReference type="SUPFAM" id="SSF53720">
    <property type="entry name" value="ALDH-like"/>
    <property type="match status" value="1"/>
</dbReference>
<dbReference type="Gene3D" id="3.40.605.10">
    <property type="entry name" value="Aldehyde Dehydrogenase, Chain A, domain 1"/>
    <property type="match status" value="1"/>
</dbReference>
<dbReference type="InterPro" id="IPR016161">
    <property type="entry name" value="Ald_DH/histidinol_DH"/>
</dbReference>
<dbReference type="PROSITE" id="PS00070">
    <property type="entry name" value="ALDEHYDE_DEHYDR_CYS"/>
    <property type="match status" value="1"/>
</dbReference>
<dbReference type="InterPro" id="IPR029510">
    <property type="entry name" value="Ald_DH_CS_GLU"/>
</dbReference>
<evidence type="ECO:0000256" key="4">
    <source>
        <dbReference type="RuleBase" id="RU003345"/>
    </source>
</evidence>
<name>A0A060SLK0_PYCCI</name>
<evidence type="ECO:0000256" key="2">
    <source>
        <dbReference type="ARBA" id="ARBA00023002"/>
    </source>
</evidence>
<dbReference type="Proteomes" id="UP000029665">
    <property type="component" value="Unassembled WGS sequence"/>
</dbReference>
<dbReference type="Gene3D" id="3.40.309.10">
    <property type="entry name" value="Aldehyde Dehydrogenase, Chain A, domain 2"/>
    <property type="match status" value="1"/>
</dbReference>
<dbReference type="InterPro" id="IPR016162">
    <property type="entry name" value="Ald_DH_N"/>
</dbReference>
<feature type="domain" description="Aldehyde dehydrogenase" evidence="5">
    <location>
        <begin position="90"/>
        <end position="522"/>
    </location>
</feature>
<dbReference type="InterPro" id="IPR015590">
    <property type="entry name" value="Aldehyde_DH_dom"/>
</dbReference>
<protein>
    <recommendedName>
        <fullName evidence="5">Aldehyde dehydrogenase domain-containing protein</fullName>
    </recommendedName>
</protein>
<feature type="active site" evidence="3">
    <location>
        <position position="321"/>
    </location>
</feature>
<dbReference type="EMBL" id="CCBP010000119">
    <property type="protein sequence ID" value="CDO73109.1"/>
    <property type="molecule type" value="Genomic_DNA"/>
</dbReference>
<evidence type="ECO:0000256" key="1">
    <source>
        <dbReference type="ARBA" id="ARBA00009986"/>
    </source>
</evidence>
<dbReference type="STRING" id="5643.A0A060SLK0"/>
<dbReference type="PROSITE" id="PS00687">
    <property type="entry name" value="ALDEHYDE_DEHYDR_GLU"/>
    <property type="match status" value="1"/>
</dbReference>
<dbReference type="AlphaFoldDB" id="A0A060SLK0"/>
<evidence type="ECO:0000259" key="5">
    <source>
        <dbReference type="Pfam" id="PF00171"/>
    </source>
</evidence>
<sequence>MSYPEIDYDYDDEGGVIDPVKLLTICFALGIWLVWRRYHSILNRAIFFRLSPPPQIKDTWTAQKLPQPSIDAHLLFDGLLPNFPLPDRRYITAYDPATAYHLDTILADSPEEIKQKINDAHQAQKKWAETSFDDRRRVMRSLKKWLVDNQETCAKVACRDTGKTMLDAALGEIITTASKLDWLINHGERALSPEARSNNLIMFYKSSYVHYEPLGVVAAITSWNYPLHNAWSPIIAGLFAGNSVVLKCSEHVIWSTTWFVQAIKECLKACGHDEQLVQLVCCYPEEAEALTKHPLIRHITFIGSERVAQAATEYLTPVTLELGGKDPAIILPSTDLEKWISLLMRGVYQNAGQNCIGIERILVHESQYDDLYRMFTERADKLRPGHSLKSPGDGVAPVADVGAMISGERFPGLQHAIQEAVNEGAILSVGGEPWHHPYLEQGTYFKPTVLANVDPNSAVAQHELFAPIACIIKYETIDEAVEIANGTRYGLGASVFGPVKDDCIKIAKRLQCGMVAINDFGVFYLKCVSLDCYVTLTFAHMSRTAKICRSAAQSTAVTGGGPEGLRALTNTKAIVVDRWGWAIQTTIPAVLDYPVRSVTQSWDFVSGMVGFLYADAWRTRIDALMKMLRASGR</sequence>
<dbReference type="PANTHER" id="PTHR11699">
    <property type="entry name" value="ALDEHYDE DEHYDROGENASE-RELATED"/>
    <property type="match status" value="1"/>
</dbReference>
<dbReference type="InterPro" id="IPR016160">
    <property type="entry name" value="Ald_DH_CS_CYS"/>
</dbReference>